<evidence type="ECO:0000256" key="2">
    <source>
        <dbReference type="PROSITE-ProRule" id="PRU00335"/>
    </source>
</evidence>
<reference evidence="4 5" key="1">
    <citation type="submission" date="2024-03" db="EMBL/GenBank/DDBJ databases">
        <title>Actinomycetospora sp. OC33-EN07, a novel actinomycete isolated from wild orchid (Aerides multiflora).</title>
        <authorList>
            <person name="Suriyachadkun C."/>
        </authorList>
    </citation>
    <scope>NUCLEOTIDE SEQUENCE [LARGE SCALE GENOMIC DNA]</scope>
    <source>
        <strain evidence="4 5">OC33-EN07</strain>
    </source>
</reference>
<dbReference type="SUPFAM" id="SSF48498">
    <property type="entry name" value="Tetracyclin repressor-like, C-terminal domain"/>
    <property type="match status" value="1"/>
</dbReference>
<accession>A0ABU8M4X3</accession>
<keyword evidence="5" id="KW-1185">Reference proteome</keyword>
<dbReference type="EMBL" id="JBBEGM010000003">
    <property type="protein sequence ID" value="MEJ2861443.1"/>
    <property type="molecule type" value="Genomic_DNA"/>
</dbReference>
<evidence type="ECO:0000259" key="3">
    <source>
        <dbReference type="PROSITE" id="PS50977"/>
    </source>
</evidence>
<name>A0ABU8M4X3_9PSEU</name>
<organism evidence="4 5">
    <name type="scientific">Actinomycetospora flava</name>
    <dbReference type="NCBI Taxonomy" id="3129232"/>
    <lineage>
        <taxon>Bacteria</taxon>
        <taxon>Bacillati</taxon>
        <taxon>Actinomycetota</taxon>
        <taxon>Actinomycetes</taxon>
        <taxon>Pseudonocardiales</taxon>
        <taxon>Pseudonocardiaceae</taxon>
        <taxon>Actinomycetospora</taxon>
    </lineage>
</organism>
<dbReference type="InterPro" id="IPR050109">
    <property type="entry name" value="HTH-type_TetR-like_transc_reg"/>
</dbReference>
<dbReference type="RefSeq" id="WP_337702129.1">
    <property type="nucleotide sequence ID" value="NZ_JBBEGM010000003.1"/>
</dbReference>
<dbReference type="Gene3D" id="1.10.357.10">
    <property type="entry name" value="Tetracycline Repressor, domain 2"/>
    <property type="match status" value="1"/>
</dbReference>
<evidence type="ECO:0000313" key="5">
    <source>
        <dbReference type="Proteomes" id="UP001369736"/>
    </source>
</evidence>
<evidence type="ECO:0000313" key="4">
    <source>
        <dbReference type="EMBL" id="MEJ2861443.1"/>
    </source>
</evidence>
<dbReference type="InterPro" id="IPR001647">
    <property type="entry name" value="HTH_TetR"/>
</dbReference>
<dbReference type="InterPro" id="IPR009057">
    <property type="entry name" value="Homeodomain-like_sf"/>
</dbReference>
<dbReference type="PANTHER" id="PTHR30055">
    <property type="entry name" value="HTH-TYPE TRANSCRIPTIONAL REGULATOR RUTR"/>
    <property type="match status" value="1"/>
</dbReference>
<sequence length="205" mass="22022">MSSPDAPRSGSRAEAKERTHAGLLDAAATVFAEKGYGAASVGEIARTAGVSVGALYAHFPSKQDLFLALMDRRRVAEMGAARDHLADGLPSALEALDRQVADTADDERAALLGAEAWLYAVRDPAFGADLAAHQERLRADLLPLIRTERDRRGVTWTLRDEEVAAVVLGLFTGLVQHRRLARDTVPADLYGRALLALLDGLAVRD</sequence>
<dbReference type="Pfam" id="PF00440">
    <property type="entry name" value="TetR_N"/>
    <property type="match status" value="1"/>
</dbReference>
<dbReference type="InterPro" id="IPR023772">
    <property type="entry name" value="DNA-bd_HTH_TetR-type_CS"/>
</dbReference>
<proteinExistence type="predicted"/>
<protein>
    <submittedName>
        <fullName evidence="4">Helix-turn-helix domain-containing protein</fullName>
    </submittedName>
</protein>
<dbReference type="PROSITE" id="PS01081">
    <property type="entry name" value="HTH_TETR_1"/>
    <property type="match status" value="1"/>
</dbReference>
<gene>
    <name evidence="4" type="ORF">WCD58_09760</name>
</gene>
<feature type="domain" description="HTH tetR-type" evidence="3">
    <location>
        <begin position="17"/>
        <end position="77"/>
    </location>
</feature>
<comment type="caution">
    <text evidence="4">The sequence shown here is derived from an EMBL/GenBank/DDBJ whole genome shotgun (WGS) entry which is preliminary data.</text>
</comment>
<dbReference type="InterPro" id="IPR036271">
    <property type="entry name" value="Tet_transcr_reg_TetR-rel_C_sf"/>
</dbReference>
<feature type="DNA-binding region" description="H-T-H motif" evidence="2">
    <location>
        <begin position="40"/>
        <end position="59"/>
    </location>
</feature>
<keyword evidence="1 2" id="KW-0238">DNA-binding</keyword>
<dbReference type="SUPFAM" id="SSF46689">
    <property type="entry name" value="Homeodomain-like"/>
    <property type="match status" value="1"/>
</dbReference>
<evidence type="ECO:0000256" key="1">
    <source>
        <dbReference type="ARBA" id="ARBA00023125"/>
    </source>
</evidence>
<dbReference type="Proteomes" id="UP001369736">
    <property type="component" value="Unassembled WGS sequence"/>
</dbReference>
<dbReference type="PROSITE" id="PS50977">
    <property type="entry name" value="HTH_TETR_2"/>
    <property type="match status" value="1"/>
</dbReference>
<dbReference type="PRINTS" id="PR00455">
    <property type="entry name" value="HTHTETR"/>
</dbReference>
<dbReference type="PANTHER" id="PTHR30055:SF241">
    <property type="entry name" value="TRANSCRIPTIONAL REGULATORY PROTEIN"/>
    <property type="match status" value="1"/>
</dbReference>